<feature type="binding site" evidence="1">
    <location>
        <position position="758"/>
    </location>
    <ligand>
        <name>Zn(2+)</name>
        <dbReference type="ChEBI" id="CHEBI:29105"/>
    </ligand>
</feature>
<dbReference type="InterPro" id="IPR025410">
    <property type="entry name" value="Lant_dehyd"/>
</dbReference>
<keyword evidence="1" id="KW-0862">Zinc</keyword>
<dbReference type="Gene3D" id="1.50.10.20">
    <property type="match status" value="1"/>
</dbReference>
<accession>A0A1D8H044</accession>
<dbReference type="AlphaFoldDB" id="A0A1D8H044"/>
<dbReference type="PRINTS" id="PR01950">
    <property type="entry name" value="LANCSUPER"/>
</dbReference>
<protein>
    <submittedName>
        <fullName evidence="3">Synthetase</fullName>
    </submittedName>
</protein>
<dbReference type="Pfam" id="PF05147">
    <property type="entry name" value="LANC_like"/>
    <property type="match status" value="1"/>
</dbReference>
<evidence type="ECO:0000313" key="3">
    <source>
        <dbReference type="EMBL" id="AOT85880.1"/>
    </source>
</evidence>
<proteinExistence type="predicted"/>
<dbReference type="InterPro" id="IPR007822">
    <property type="entry name" value="LANC-like"/>
</dbReference>
<organism evidence="3">
    <name type="scientific">Streptococcus suis</name>
    <dbReference type="NCBI Taxonomy" id="1307"/>
    <lineage>
        <taxon>Bacteria</taxon>
        <taxon>Bacillati</taxon>
        <taxon>Bacillota</taxon>
        <taxon>Bacilli</taxon>
        <taxon>Lactobacillales</taxon>
        <taxon>Streptococcaceae</taxon>
        <taxon>Streptococcus</taxon>
    </lineage>
</organism>
<name>A0A1D8H044_STRSU</name>
<dbReference type="SUPFAM" id="SSF158745">
    <property type="entry name" value="LanC-like"/>
    <property type="match status" value="1"/>
</dbReference>
<evidence type="ECO:0000259" key="2">
    <source>
        <dbReference type="Pfam" id="PF13575"/>
    </source>
</evidence>
<dbReference type="GO" id="GO:0046872">
    <property type="term" value="F:metal ion binding"/>
    <property type="evidence" value="ECO:0007669"/>
    <property type="project" value="UniProtKB-KW"/>
</dbReference>
<gene>
    <name evidence="3" type="primary">suiM</name>
</gene>
<feature type="binding site" evidence="1">
    <location>
        <position position="712"/>
    </location>
    <ligand>
        <name>Zn(2+)</name>
        <dbReference type="ChEBI" id="CHEBI:29105"/>
    </ligand>
</feature>
<keyword evidence="1" id="KW-0479">Metal-binding</keyword>
<dbReference type="GO" id="GO:0031179">
    <property type="term" value="P:peptide modification"/>
    <property type="evidence" value="ECO:0007669"/>
    <property type="project" value="InterPro"/>
</dbReference>
<feature type="domain" description="Lantibiotic biosynthesis protein dehydration" evidence="2">
    <location>
        <begin position="93"/>
        <end position="450"/>
    </location>
</feature>
<dbReference type="Pfam" id="PF13575">
    <property type="entry name" value="DUF4135"/>
    <property type="match status" value="1"/>
</dbReference>
<dbReference type="EMBL" id="KU867867">
    <property type="protein sequence ID" value="AOT85880.1"/>
    <property type="molecule type" value="Genomic_DNA"/>
</dbReference>
<evidence type="ECO:0000256" key="1">
    <source>
        <dbReference type="PIRSR" id="PIRSR607822-1"/>
    </source>
</evidence>
<dbReference type="SMART" id="SM01260">
    <property type="entry name" value="LANC_like"/>
    <property type="match status" value="1"/>
</dbReference>
<reference evidence="3" key="1">
    <citation type="journal article" date="2015" name="PLoS ONE">
        <title>Suicin 3908, a new lantibiotic produced by a strain of Streptococcus suis serotype 2 isolated from a healthy carrier pig.</title>
        <authorList>
            <person name="Vaillancourt K."/>
            <person name="LeBel G."/>
            <person name="Frenette M."/>
            <person name="Gottschalk M."/>
            <person name="Grenier D."/>
        </authorList>
    </citation>
    <scope>NUCLEOTIDE SEQUENCE</scope>
    <source>
        <strain evidence="3">3908</strain>
    </source>
</reference>
<reference evidence="3" key="2">
    <citation type="submission" date="2016-03" db="EMBL/GenBank/DDBJ databases">
        <authorList>
            <person name="Ploux O."/>
        </authorList>
    </citation>
    <scope>NUCLEOTIDE SEQUENCE</scope>
    <source>
        <strain evidence="3">3908</strain>
    </source>
</reference>
<feature type="binding site" evidence="1">
    <location>
        <position position="759"/>
    </location>
    <ligand>
        <name>Zn(2+)</name>
        <dbReference type="ChEBI" id="CHEBI:29105"/>
    </ligand>
</feature>
<sequence>MTINITEEKSFDIVISKVIEEFSFSTSKFSEVCSFSDSIINSFKEEFRKILLPVLVQEINLFRIGKGTNSKYSEYNEFCKNILNNGLYFLDKYPVLKRRLNLLKENYEISIECFLKNLTKNYNEIIENFDLRQENISVKILSMVGDNHGSNRNISFELQNKSFFYKTSGYTLYPILNELNCRVFDSKYFKFPDTFIGSNFMIQEKIDNLSCHDKSQIHSFYRNMGVLLAFTYVLNGNDMHNENIIACKEHPYVIDFETLINPVSQIEGRISQSIFSTGLLPMKYRRNFDGIFDCSSIGQVNIVVKKVFEEINPFSSELRLELTEHQFNDIKEFLPLLHESHISANKFLGDIESGFIFGYSRLRSCYKIIKTVVLRYKNALLCRLVLRNTSVYSALIDRITVPDLLMDELKTRNVLTSFLKEIPVISSHEKKYIMLEVEQLVNGEVPLFTFGNFGNVSRNDTKYLMSLYDSVNFKLNCMSDEDLQYQLNLLRVCLNIDNYNFSKLRNNHLELDVKKLVRESIFNVTRPYALTLQKDSSGNYIYGESNLGLYEGKLGLLLSYDELEEIFDLKVIEQEIINSKDIGLINGYASLLLYKNLNNSLNKDDYLLHDIDFTEFDIIDGLGGLILQSYLIFLKKPELVDVVELKKLGEVFLELTKNQEQFKVGFAHGFTGIKVIYKICSLISPDNSEFMNRFEYFESQDNVSLYPSSGWCNGLTGYLVSEYILYKISNDSRYLDKVLYNIDYLMNKLCETEEYCLCHGFLGGLDFLQVLNQDNLLSNEHKKRLEILEKTLIFKSNHNNILKKDISLFTGISGFLYYLKRKKTLRGSVITLGF</sequence>